<dbReference type="SUPFAM" id="SSF46689">
    <property type="entry name" value="Homeodomain-like"/>
    <property type="match status" value="2"/>
</dbReference>
<reference evidence="9" key="4">
    <citation type="submission" date="2025-08" db="UniProtKB">
        <authorList>
            <consortium name="Ensembl"/>
        </authorList>
    </citation>
    <scope>IDENTIFICATION</scope>
</reference>
<dbReference type="AlphaFoldDB" id="A0A4W3J004"/>
<dbReference type="InterPro" id="IPR050863">
    <property type="entry name" value="CenT-Element_Derived"/>
</dbReference>
<evidence type="ECO:0000259" key="7">
    <source>
        <dbReference type="PROSITE" id="PS50960"/>
    </source>
</evidence>
<protein>
    <submittedName>
        <fullName evidence="9">Tigger transposable element derived 4</fullName>
    </submittedName>
</protein>
<dbReference type="OMA" id="DHNDYTA"/>
<evidence type="ECO:0000313" key="9">
    <source>
        <dbReference type="Ensembl" id="ENSCMIP00000026185.1"/>
    </source>
</evidence>
<dbReference type="PROSITE" id="PS50960">
    <property type="entry name" value="HTH_PSQ"/>
    <property type="match status" value="1"/>
</dbReference>
<dbReference type="InterPro" id="IPR036388">
    <property type="entry name" value="WH-like_DNA-bd_sf"/>
</dbReference>
<proteinExistence type="inferred from homology"/>
<dbReference type="GO" id="GO:0003677">
    <property type="term" value="F:DNA binding"/>
    <property type="evidence" value="ECO:0007669"/>
    <property type="project" value="UniProtKB-UniRule"/>
</dbReference>
<evidence type="ECO:0000256" key="2">
    <source>
        <dbReference type="ARBA" id="ARBA00010881"/>
    </source>
</evidence>
<dbReference type="Ensembl" id="ENSCMIT00000026613.1">
    <property type="protein sequence ID" value="ENSCMIP00000026185.1"/>
    <property type="gene ID" value="ENSCMIG00000011497.1"/>
</dbReference>
<comment type="subcellular location">
    <subcellularLocation>
        <location evidence="1 5">Nucleus</location>
    </subcellularLocation>
</comment>
<evidence type="ECO:0000256" key="1">
    <source>
        <dbReference type="ARBA" id="ARBA00004123"/>
    </source>
</evidence>
<feature type="domain" description="HTH CENPB-type" evidence="8">
    <location>
        <begin position="61"/>
        <end position="132"/>
    </location>
</feature>
<dbReference type="InterPro" id="IPR004875">
    <property type="entry name" value="DDE_SF_endonuclease_dom"/>
</dbReference>
<organism evidence="9 10">
    <name type="scientific">Callorhinchus milii</name>
    <name type="common">Ghost shark</name>
    <dbReference type="NCBI Taxonomy" id="7868"/>
    <lineage>
        <taxon>Eukaryota</taxon>
        <taxon>Metazoa</taxon>
        <taxon>Chordata</taxon>
        <taxon>Craniata</taxon>
        <taxon>Vertebrata</taxon>
        <taxon>Chondrichthyes</taxon>
        <taxon>Holocephali</taxon>
        <taxon>Chimaeriformes</taxon>
        <taxon>Callorhinchidae</taxon>
        <taxon>Callorhinchus</taxon>
    </lineage>
</organism>
<feature type="DNA-binding region" description="H-T-H motif" evidence="5">
    <location>
        <begin position="25"/>
        <end position="45"/>
    </location>
</feature>
<sequence length="521" mass="58204">NGPMKTLSIRTKANAISEVLNGESKAVVAKKFNVPRTTLYSWLENKDKILGAINADTFNVNRKRMRTSTHSDIENCLLAWLRQARAQSIPVSGAILTEKANQFAAQLGEAKFECTNGWLERFKSRHGVSLRRSQISSAIKIDKWKTTTLAAILSEYEPRDIYNAGETGLFWQLLPNRTLAFKREKCSSGKQSKQRFTVLLAANSDGSDKRKLLIIGTSAKPHCFNGIQVNRLPVQYMANTKAWMVSTIFEQYIRAFDRDMVGQKRKVVLIVNSCSAHPRISGLKAVRLQFLPPNKMSRTQPLEGGIIRSFKVHYRHDLAMRMLVASDGGKTFKPDVLTSIIMMKKAWDLVEQETIANCFRHCSFTRDQPAADDKSVLGFESEESSHFSTTIEQLRIIGLWPKSVSKDDFIDVDAAVSVSELTAESDIIATQSKSGKPDQEDEADEEENDDTDIPHPPIKLAAGIAAVDTLQLLLAQQGIDDAPYKLSRLSAVLAGLVSSQARQKNIMEYFSQVNLDQYSNL</sequence>
<dbReference type="PANTHER" id="PTHR19303">
    <property type="entry name" value="TRANSPOSON"/>
    <property type="match status" value="1"/>
</dbReference>
<gene>
    <name evidence="9" type="primary">LOC103174838</name>
</gene>
<dbReference type="GO" id="GO:0005634">
    <property type="term" value="C:nucleus"/>
    <property type="evidence" value="ECO:0007669"/>
    <property type="project" value="UniProtKB-SubCell"/>
</dbReference>
<dbReference type="InterPro" id="IPR007889">
    <property type="entry name" value="HTH_Psq"/>
</dbReference>
<comment type="similarity">
    <text evidence="2">Belongs to the tigger transposable element derived protein family.</text>
</comment>
<dbReference type="GeneTree" id="ENSGT00940000160195"/>
<name>A0A4W3J004_CALMI</name>
<evidence type="ECO:0000256" key="6">
    <source>
        <dbReference type="SAM" id="MobiDB-lite"/>
    </source>
</evidence>
<feature type="region of interest" description="Disordered" evidence="6">
    <location>
        <begin position="428"/>
        <end position="453"/>
    </location>
</feature>
<evidence type="ECO:0000256" key="5">
    <source>
        <dbReference type="PROSITE-ProRule" id="PRU00320"/>
    </source>
</evidence>
<reference evidence="9" key="5">
    <citation type="submission" date="2025-09" db="UniProtKB">
        <authorList>
            <consortium name="Ensembl"/>
        </authorList>
    </citation>
    <scope>IDENTIFICATION</scope>
</reference>
<dbReference type="PROSITE" id="PS51253">
    <property type="entry name" value="HTH_CENPB"/>
    <property type="match status" value="1"/>
</dbReference>
<reference evidence="10" key="3">
    <citation type="journal article" date="2014" name="Nature">
        <title>Elephant shark genome provides unique insights into gnathostome evolution.</title>
        <authorList>
            <consortium name="International Elephant Shark Genome Sequencing Consortium"/>
            <person name="Venkatesh B."/>
            <person name="Lee A.P."/>
            <person name="Ravi V."/>
            <person name="Maurya A.K."/>
            <person name="Lian M.M."/>
            <person name="Swann J.B."/>
            <person name="Ohta Y."/>
            <person name="Flajnik M.F."/>
            <person name="Sutoh Y."/>
            <person name="Kasahara M."/>
            <person name="Hoon S."/>
            <person name="Gangu V."/>
            <person name="Roy S.W."/>
            <person name="Irimia M."/>
            <person name="Korzh V."/>
            <person name="Kondrychyn I."/>
            <person name="Lim Z.W."/>
            <person name="Tay B.H."/>
            <person name="Tohari S."/>
            <person name="Kong K.W."/>
            <person name="Ho S."/>
            <person name="Lorente-Galdos B."/>
            <person name="Quilez J."/>
            <person name="Marques-Bonet T."/>
            <person name="Raney B.J."/>
            <person name="Ingham P.W."/>
            <person name="Tay A."/>
            <person name="Hillier L.W."/>
            <person name="Minx P."/>
            <person name="Boehm T."/>
            <person name="Wilson R.K."/>
            <person name="Brenner S."/>
            <person name="Warren W.C."/>
        </authorList>
    </citation>
    <scope>NUCLEOTIDE SEQUENCE [LARGE SCALE GENOMIC DNA]</scope>
</reference>
<dbReference type="Pfam" id="PF03184">
    <property type="entry name" value="DDE_1"/>
    <property type="match status" value="1"/>
</dbReference>
<dbReference type="Proteomes" id="UP000314986">
    <property type="component" value="Unassembled WGS sequence"/>
</dbReference>
<dbReference type="InParanoid" id="A0A4W3J004"/>
<feature type="domain" description="HTH psq-type" evidence="7">
    <location>
        <begin position="1"/>
        <end position="49"/>
    </location>
</feature>
<evidence type="ECO:0000256" key="3">
    <source>
        <dbReference type="ARBA" id="ARBA00023125"/>
    </source>
</evidence>
<reference evidence="10" key="2">
    <citation type="journal article" date="2007" name="PLoS Biol.">
        <title>Survey sequencing and comparative analysis of the elephant shark (Callorhinchus milii) genome.</title>
        <authorList>
            <person name="Venkatesh B."/>
            <person name="Kirkness E.F."/>
            <person name="Loh Y.H."/>
            <person name="Halpern A.L."/>
            <person name="Lee A.P."/>
            <person name="Johnson J."/>
            <person name="Dandona N."/>
            <person name="Viswanathan L.D."/>
            <person name="Tay A."/>
            <person name="Venter J.C."/>
            <person name="Strausberg R.L."/>
            <person name="Brenner S."/>
        </authorList>
    </citation>
    <scope>NUCLEOTIDE SEQUENCE [LARGE SCALE GENOMIC DNA]</scope>
</reference>
<evidence type="ECO:0000256" key="4">
    <source>
        <dbReference type="ARBA" id="ARBA00023242"/>
    </source>
</evidence>
<dbReference type="Gene3D" id="1.10.10.10">
    <property type="entry name" value="Winged helix-like DNA-binding domain superfamily/Winged helix DNA-binding domain"/>
    <property type="match status" value="1"/>
</dbReference>
<evidence type="ECO:0000313" key="10">
    <source>
        <dbReference type="Proteomes" id="UP000314986"/>
    </source>
</evidence>
<dbReference type="SMART" id="SM00674">
    <property type="entry name" value="CENPB"/>
    <property type="match status" value="1"/>
</dbReference>
<reference evidence="10" key="1">
    <citation type="journal article" date="2006" name="Science">
        <title>Ancient noncoding elements conserved in the human genome.</title>
        <authorList>
            <person name="Venkatesh B."/>
            <person name="Kirkness E.F."/>
            <person name="Loh Y.H."/>
            <person name="Halpern A.L."/>
            <person name="Lee A.P."/>
            <person name="Johnson J."/>
            <person name="Dandona N."/>
            <person name="Viswanathan L.D."/>
            <person name="Tay A."/>
            <person name="Venter J.C."/>
            <person name="Strausberg R.L."/>
            <person name="Brenner S."/>
        </authorList>
    </citation>
    <scope>NUCLEOTIDE SEQUENCE [LARGE SCALE GENOMIC DNA]</scope>
</reference>
<dbReference type="InterPro" id="IPR009057">
    <property type="entry name" value="Homeodomain-like_sf"/>
</dbReference>
<dbReference type="Pfam" id="PF04218">
    <property type="entry name" value="CENP-B_N"/>
    <property type="match status" value="1"/>
</dbReference>
<dbReference type="Gene3D" id="1.10.10.60">
    <property type="entry name" value="Homeodomain-like"/>
    <property type="match status" value="1"/>
</dbReference>
<accession>A0A4W3J004</accession>
<dbReference type="PANTHER" id="PTHR19303:SF73">
    <property type="entry name" value="PROTEIN PDC2"/>
    <property type="match status" value="1"/>
</dbReference>
<evidence type="ECO:0000259" key="8">
    <source>
        <dbReference type="PROSITE" id="PS51253"/>
    </source>
</evidence>
<dbReference type="STRING" id="7868.ENSCMIP00000026185"/>
<keyword evidence="4 5" id="KW-0539">Nucleus</keyword>
<keyword evidence="3 5" id="KW-0238">DNA-binding</keyword>
<dbReference type="Pfam" id="PF03221">
    <property type="entry name" value="HTH_Tnp_Tc5"/>
    <property type="match status" value="1"/>
</dbReference>
<keyword evidence="10" id="KW-1185">Reference proteome</keyword>
<dbReference type="InterPro" id="IPR006600">
    <property type="entry name" value="HTH_CenpB_DNA-bd_dom"/>
</dbReference>
<feature type="compositionally biased region" description="Acidic residues" evidence="6">
    <location>
        <begin position="439"/>
        <end position="451"/>
    </location>
</feature>